<proteinExistence type="predicted"/>
<sequence>MVLPPLLSVMTITPPHYIGTLPPPRRCCAIPDPRSKVARNLVMNFGQCFFFSSFFFVSPFPTRTHAESAPGNIFRIEYYTPTIWSNFITSFPVHPWQGVAKVMGRST</sequence>
<dbReference type="AlphaFoldDB" id="A0A2S2NSP9"/>
<evidence type="ECO:0000313" key="1">
    <source>
        <dbReference type="EMBL" id="MBY20157.1"/>
    </source>
</evidence>
<protein>
    <submittedName>
        <fullName evidence="1">Uncharacterized protein</fullName>
    </submittedName>
</protein>
<gene>
    <name evidence="1" type="ORF">g.138492</name>
</gene>
<reference evidence="1" key="1">
    <citation type="submission" date="2018-04" db="EMBL/GenBank/DDBJ databases">
        <title>Transcriptome of Schizaphis graminum biotype I.</title>
        <authorList>
            <person name="Scully E.D."/>
            <person name="Geib S.M."/>
            <person name="Palmer N.A."/>
            <person name="Koch K."/>
            <person name="Bradshaw J."/>
            <person name="Heng-Moss T."/>
            <person name="Sarath G."/>
        </authorList>
    </citation>
    <scope>NUCLEOTIDE SEQUENCE</scope>
</reference>
<name>A0A2S2NSP9_SCHGA</name>
<accession>A0A2S2NSP9</accession>
<organism evidence="1">
    <name type="scientific">Schizaphis graminum</name>
    <name type="common">Green bug aphid</name>
    <dbReference type="NCBI Taxonomy" id="13262"/>
    <lineage>
        <taxon>Eukaryota</taxon>
        <taxon>Metazoa</taxon>
        <taxon>Ecdysozoa</taxon>
        <taxon>Arthropoda</taxon>
        <taxon>Hexapoda</taxon>
        <taxon>Insecta</taxon>
        <taxon>Pterygota</taxon>
        <taxon>Neoptera</taxon>
        <taxon>Paraneoptera</taxon>
        <taxon>Hemiptera</taxon>
        <taxon>Sternorrhyncha</taxon>
        <taxon>Aphidomorpha</taxon>
        <taxon>Aphidoidea</taxon>
        <taxon>Aphididae</taxon>
        <taxon>Aphidini</taxon>
        <taxon>Schizaphis</taxon>
    </lineage>
</organism>
<dbReference type="EMBL" id="GGMR01007538">
    <property type="protein sequence ID" value="MBY20157.1"/>
    <property type="molecule type" value="Transcribed_RNA"/>
</dbReference>